<dbReference type="SMART" id="SM00382">
    <property type="entry name" value="AAA"/>
    <property type="match status" value="1"/>
</dbReference>
<keyword evidence="3 5" id="KW-0067">ATP-binding</keyword>
<keyword evidence="1" id="KW-0813">Transport</keyword>
<evidence type="ECO:0000313" key="5">
    <source>
        <dbReference type="EMBL" id="GAA4023563.1"/>
    </source>
</evidence>
<dbReference type="InterPro" id="IPR017871">
    <property type="entry name" value="ABC_transporter-like_CS"/>
</dbReference>
<dbReference type="EMBL" id="BAABAL010000018">
    <property type="protein sequence ID" value="GAA4023563.1"/>
    <property type="molecule type" value="Genomic_DNA"/>
</dbReference>
<dbReference type="SUPFAM" id="SSF52540">
    <property type="entry name" value="P-loop containing nucleoside triphosphate hydrolases"/>
    <property type="match status" value="1"/>
</dbReference>
<name>A0ABP7TAU4_9PSEU</name>
<dbReference type="InterPro" id="IPR003593">
    <property type="entry name" value="AAA+_ATPase"/>
</dbReference>
<dbReference type="Gene3D" id="3.40.50.300">
    <property type="entry name" value="P-loop containing nucleotide triphosphate hydrolases"/>
    <property type="match status" value="1"/>
</dbReference>
<evidence type="ECO:0000313" key="6">
    <source>
        <dbReference type="Proteomes" id="UP001501747"/>
    </source>
</evidence>
<proteinExistence type="predicted"/>
<gene>
    <name evidence="5" type="ORF">GCM10022247_54930</name>
</gene>
<dbReference type="InterPro" id="IPR050166">
    <property type="entry name" value="ABC_transporter_ATP-bind"/>
</dbReference>
<accession>A0ABP7TAU4</accession>
<keyword evidence="2" id="KW-0547">Nucleotide-binding</keyword>
<comment type="caution">
    <text evidence="5">The sequence shown here is derived from an EMBL/GenBank/DDBJ whole genome shotgun (WGS) entry which is preliminary data.</text>
</comment>
<evidence type="ECO:0000256" key="3">
    <source>
        <dbReference type="ARBA" id="ARBA00022840"/>
    </source>
</evidence>
<dbReference type="Proteomes" id="UP001501747">
    <property type="component" value="Unassembled WGS sequence"/>
</dbReference>
<keyword evidence="6" id="KW-1185">Reference proteome</keyword>
<organism evidence="5 6">
    <name type="scientific">Allokutzneria multivorans</name>
    <dbReference type="NCBI Taxonomy" id="1142134"/>
    <lineage>
        <taxon>Bacteria</taxon>
        <taxon>Bacillati</taxon>
        <taxon>Actinomycetota</taxon>
        <taxon>Actinomycetes</taxon>
        <taxon>Pseudonocardiales</taxon>
        <taxon>Pseudonocardiaceae</taxon>
        <taxon>Allokutzneria</taxon>
    </lineage>
</organism>
<dbReference type="GO" id="GO:0005524">
    <property type="term" value="F:ATP binding"/>
    <property type="evidence" value="ECO:0007669"/>
    <property type="project" value="UniProtKB-KW"/>
</dbReference>
<sequence>MKAAGYTCRDLSVTLSGPAGERSILDGVTLDIAQGEIIVIVGRSGTGKTTLLRALGGLVLPSSGTLQLGGRDIDGPPTEVVMVFQDYAHALLPWRTVRRNVALGLEGSNKHTRAERDELVDSALEVVGLSARAEDRPWQLSGGMQQRVQIARALALQPRVLLMDEPFGALDAMTKASLQDELLAVQGRTSATIVFITHDIEEAIYLADRVMVIDGAPGRITYDIVVDLPRPRDQLKTKELPRYLALRRLVHEAVTGGLDD</sequence>
<dbReference type="Pfam" id="PF00005">
    <property type="entry name" value="ABC_tran"/>
    <property type="match status" value="1"/>
</dbReference>
<feature type="domain" description="ABC transporter" evidence="4">
    <location>
        <begin position="8"/>
        <end position="240"/>
    </location>
</feature>
<evidence type="ECO:0000256" key="1">
    <source>
        <dbReference type="ARBA" id="ARBA00022448"/>
    </source>
</evidence>
<dbReference type="CDD" id="cd03293">
    <property type="entry name" value="ABC_NrtD_SsuB_transporters"/>
    <property type="match status" value="1"/>
</dbReference>
<evidence type="ECO:0000259" key="4">
    <source>
        <dbReference type="PROSITE" id="PS50893"/>
    </source>
</evidence>
<dbReference type="PANTHER" id="PTHR42788">
    <property type="entry name" value="TAURINE IMPORT ATP-BINDING PROTEIN-RELATED"/>
    <property type="match status" value="1"/>
</dbReference>
<dbReference type="InterPro" id="IPR003439">
    <property type="entry name" value="ABC_transporter-like_ATP-bd"/>
</dbReference>
<dbReference type="InterPro" id="IPR027417">
    <property type="entry name" value="P-loop_NTPase"/>
</dbReference>
<dbReference type="PANTHER" id="PTHR42788:SF13">
    <property type="entry name" value="ALIPHATIC SULFONATES IMPORT ATP-BINDING PROTEIN SSUB"/>
    <property type="match status" value="1"/>
</dbReference>
<dbReference type="PROSITE" id="PS50893">
    <property type="entry name" value="ABC_TRANSPORTER_2"/>
    <property type="match status" value="1"/>
</dbReference>
<dbReference type="PROSITE" id="PS00211">
    <property type="entry name" value="ABC_TRANSPORTER_1"/>
    <property type="match status" value="1"/>
</dbReference>
<reference evidence="6" key="1">
    <citation type="journal article" date="2019" name="Int. J. Syst. Evol. Microbiol.">
        <title>The Global Catalogue of Microorganisms (GCM) 10K type strain sequencing project: providing services to taxonomists for standard genome sequencing and annotation.</title>
        <authorList>
            <consortium name="The Broad Institute Genomics Platform"/>
            <consortium name="The Broad Institute Genome Sequencing Center for Infectious Disease"/>
            <person name="Wu L."/>
            <person name="Ma J."/>
        </authorList>
    </citation>
    <scope>NUCLEOTIDE SEQUENCE [LARGE SCALE GENOMIC DNA]</scope>
    <source>
        <strain evidence="6">JCM 17342</strain>
    </source>
</reference>
<evidence type="ECO:0000256" key="2">
    <source>
        <dbReference type="ARBA" id="ARBA00022741"/>
    </source>
</evidence>
<protein>
    <submittedName>
        <fullName evidence="5">ABC transporter ATP-binding protein</fullName>
    </submittedName>
</protein>